<evidence type="ECO:0000259" key="5">
    <source>
        <dbReference type="PROSITE" id="PS50977"/>
    </source>
</evidence>
<keyword evidence="2 4" id="KW-0238">DNA-binding</keyword>
<evidence type="ECO:0000256" key="3">
    <source>
        <dbReference type="ARBA" id="ARBA00023163"/>
    </source>
</evidence>
<reference evidence="6 7" key="1">
    <citation type="submission" date="2016-06" db="EMBL/GenBank/DDBJ databases">
        <authorList>
            <person name="Kjaerup R.B."/>
            <person name="Dalgaard T.S."/>
            <person name="Juul-Madsen H.R."/>
        </authorList>
    </citation>
    <scope>NUCLEOTIDE SEQUENCE [LARGE SCALE GENOMIC DNA]</scope>
    <source>
        <strain evidence="6 7">DSM 43904</strain>
    </source>
</reference>
<evidence type="ECO:0000313" key="6">
    <source>
        <dbReference type="EMBL" id="SCG61805.1"/>
    </source>
</evidence>
<dbReference type="Proteomes" id="UP000198217">
    <property type="component" value="Chromosome I"/>
</dbReference>
<dbReference type="Gene3D" id="1.10.357.10">
    <property type="entry name" value="Tetracycline Repressor, domain 2"/>
    <property type="match status" value="1"/>
</dbReference>
<proteinExistence type="predicted"/>
<dbReference type="Gene3D" id="1.10.10.60">
    <property type="entry name" value="Homeodomain-like"/>
    <property type="match status" value="1"/>
</dbReference>
<dbReference type="SUPFAM" id="SSF48498">
    <property type="entry name" value="Tetracyclin repressor-like, C-terminal domain"/>
    <property type="match status" value="1"/>
</dbReference>
<organism evidence="6 7">
    <name type="scientific">Micromonospora echinaurantiaca</name>
    <dbReference type="NCBI Taxonomy" id="47857"/>
    <lineage>
        <taxon>Bacteria</taxon>
        <taxon>Bacillati</taxon>
        <taxon>Actinomycetota</taxon>
        <taxon>Actinomycetes</taxon>
        <taxon>Micromonosporales</taxon>
        <taxon>Micromonosporaceae</taxon>
        <taxon>Micromonospora</taxon>
    </lineage>
</organism>
<evidence type="ECO:0000256" key="1">
    <source>
        <dbReference type="ARBA" id="ARBA00023015"/>
    </source>
</evidence>
<dbReference type="Pfam" id="PF00440">
    <property type="entry name" value="TetR_N"/>
    <property type="match status" value="1"/>
</dbReference>
<name>A0A1C5IU19_9ACTN</name>
<accession>A0A1C5IU19</accession>
<dbReference type="PANTHER" id="PTHR30055">
    <property type="entry name" value="HTH-TYPE TRANSCRIPTIONAL REGULATOR RUTR"/>
    <property type="match status" value="1"/>
</dbReference>
<keyword evidence="1" id="KW-0805">Transcription regulation</keyword>
<dbReference type="AlphaFoldDB" id="A0A1C5IU19"/>
<dbReference type="InterPro" id="IPR050109">
    <property type="entry name" value="HTH-type_TetR-like_transc_reg"/>
</dbReference>
<evidence type="ECO:0000256" key="2">
    <source>
        <dbReference type="ARBA" id="ARBA00023125"/>
    </source>
</evidence>
<feature type="DNA-binding region" description="H-T-H motif" evidence="4">
    <location>
        <begin position="52"/>
        <end position="71"/>
    </location>
</feature>
<dbReference type="PANTHER" id="PTHR30055:SF151">
    <property type="entry name" value="TRANSCRIPTIONAL REGULATORY PROTEIN"/>
    <property type="match status" value="1"/>
</dbReference>
<protein>
    <submittedName>
        <fullName evidence="6">Transcriptional regulator, TetR family</fullName>
    </submittedName>
</protein>
<sequence>MSDSDVDLPESIELAWGLRERPGKGPKRSLTLGQVLAAGIKVAEADGLAAVSMSRVASELGVATMSLYRYVPAKLDLLELMADAAYGAPPEPRRPDEGWRPALARWAAGNIEAIRRHPWIRHVPVGGPPMGPNGVRWLEHGLAALRGTGLRADERVSTVLLVSGYARNWATLTADLAEAAARAGQSPEELGVRYWQQLERLTRGGSYPGIRQLFTEEIVEDTEEFDAEWRFGLDRLLDGIEVLVQARSAA</sequence>
<dbReference type="Pfam" id="PF02909">
    <property type="entry name" value="TetR_C_1"/>
    <property type="match status" value="1"/>
</dbReference>
<dbReference type="GO" id="GO:0000976">
    <property type="term" value="F:transcription cis-regulatory region binding"/>
    <property type="evidence" value="ECO:0007669"/>
    <property type="project" value="TreeGrafter"/>
</dbReference>
<dbReference type="EMBL" id="LT607750">
    <property type="protein sequence ID" value="SCG61805.1"/>
    <property type="molecule type" value="Genomic_DNA"/>
</dbReference>
<dbReference type="SUPFAM" id="SSF46689">
    <property type="entry name" value="Homeodomain-like"/>
    <property type="match status" value="1"/>
</dbReference>
<gene>
    <name evidence="6" type="ORF">GA0070609_3741</name>
</gene>
<dbReference type="InterPro" id="IPR036271">
    <property type="entry name" value="Tet_transcr_reg_TetR-rel_C_sf"/>
</dbReference>
<dbReference type="PROSITE" id="PS50977">
    <property type="entry name" value="HTH_TETR_2"/>
    <property type="match status" value="1"/>
</dbReference>
<dbReference type="GO" id="GO:0003700">
    <property type="term" value="F:DNA-binding transcription factor activity"/>
    <property type="evidence" value="ECO:0007669"/>
    <property type="project" value="TreeGrafter"/>
</dbReference>
<dbReference type="RefSeq" id="WP_088994925.1">
    <property type="nucleotide sequence ID" value="NZ_LT607750.1"/>
</dbReference>
<feature type="domain" description="HTH tetR-type" evidence="5">
    <location>
        <begin position="29"/>
        <end position="89"/>
    </location>
</feature>
<dbReference type="InterPro" id="IPR004111">
    <property type="entry name" value="Repressor_TetR_C"/>
</dbReference>
<keyword evidence="3" id="KW-0804">Transcription</keyword>
<evidence type="ECO:0000313" key="7">
    <source>
        <dbReference type="Proteomes" id="UP000198217"/>
    </source>
</evidence>
<evidence type="ECO:0000256" key="4">
    <source>
        <dbReference type="PROSITE-ProRule" id="PRU00335"/>
    </source>
</evidence>
<keyword evidence="7" id="KW-1185">Reference proteome</keyword>
<dbReference type="GO" id="GO:0045892">
    <property type="term" value="P:negative regulation of DNA-templated transcription"/>
    <property type="evidence" value="ECO:0007669"/>
    <property type="project" value="InterPro"/>
</dbReference>
<dbReference type="InterPro" id="IPR001647">
    <property type="entry name" value="HTH_TetR"/>
</dbReference>
<dbReference type="InterPro" id="IPR009057">
    <property type="entry name" value="Homeodomain-like_sf"/>
</dbReference>